<protein>
    <submittedName>
        <fullName evidence="1">Uncharacterized protein</fullName>
    </submittedName>
</protein>
<reference evidence="1 2" key="1">
    <citation type="journal article" date="2015" name="Genome Announc.">
        <title>Expanding the biotechnology potential of lactobacilli through comparative genomics of 213 strains and associated genera.</title>
        <authorList>
            <person name="Sun Z."/>
            <person name="Harris H.M."/>
            <person name="McCann A."/>
            <person name="Guo C."/>
            <person name="Argimon S."/>
            <person name="Zhang W."/>
            <person name="Yang X."/>
            <person name="Jeffery I.B."/>
            <person name="Cooney J.C."/>
            <person name="Kagawa T.F."/>
            <person name="Liu W."/>
            <person name="Song Y."/>
            <person name="Salvetti E."/>
            <person name="Wrobel A."/>
            <person name="Rasinkangas P."/>
            <person name="Parkhill J."/>
            <person name="Rea M.C."/>
            <person name="O'Sullivan O."/>
            <person name="Ritari J."/>
            <person name="Douillard F.P."/>
            <person name="Paul Ross R."/>
            <person name="Yang R."/>
            <person name="Briner A.E."/>
            <person name="Felis G.E."/>
            <person name="de Vos W.M."/>
            <person name="Barrangou R."/>
            <person name="Klaenhammer T.R."/>
            <person name="Caufield P.W."/>
            <person name="Cui Y."/>
            <person name="Zhang H."/>
            <person name="O'Toole P.W."/>
        </authorList>
    </citation>
    <scope>NUCLEOTIDE SEQUENCE [LARGE SCALE GENOMIC DNA]</scope>
    <source>
        <strain evidence="1 2">DSM 13343</strain>
    </source>
</reference>
<dbReference type="AlphaFoldDB" id="A0A0R1QJQ8"/>
<evidence type="ECO:0000313" key="2">
    <source>
        <dbReference type="Proteomes" id="UP000051790"/>
    </source>
</evidence>
<proteinExistence type="predicted"/>
<gene>
    <name evidence="1" type="ORF">FD01_GL000834</name>
</gene>
<dbReference type="PATRIC" id="fig|1423769.4.peg.894"/>
<dbReference type="EMBL" id="AZEU01000134">
    <property type="protein sequence ID" value="KRL45046.1"/>
    <property type="molecule type" value="Genomic_DNA"/>
</dbReference>
<sequence>MQGEINGTILGVDTLVIVVGTHTQVRRVMQLNITSEDIDWAQTPNDNPMLACVPFEEVFYQEVDIGSEVTITGPVQVRHAVPESQQTAFQAQLDRLNTRLIGTLRNWVKRYGYTNQRAALESAMKAYLNDRIPLPTLFGQIQQIVFGEVTKPPLKLTKLKTEINALLAKRWAVAKQSLLVLWFDDIELFTSESTATDQQSGPLTVIHLENGGIEEFWEKWLAKTKAAQAQ</sequence>
<accession>A0A0R1QJQ8</accession>
<organism evidence="1 2">
    <name type="scientific">Lacticaseibacillus manihotivorans DSM 13343 = JCM 12514</name>
    <dbReference type="NCBI Taxonomy" id="1423769"/>
    <lineage>
        <taxon>Bacteria</taxon>
        <taxon>Bacillati</taxon>
        <taxon>Bacillota</taxon>
        <taxon>Bacilli</taxon>
        <taxon>Lactobacillales</taxon>
        <taxon>Lactobacillaceae</taxon>
        <taxon>Lacticaseibacillus</taxon>
    </lineage>
</organism>
<comment type="caution">
    <text evidence="1">The sequence shown here is derived from an EMBL/GenBank/DDBJ whole genome shotgun (WGS) entry which is preliminary data.</text>
</comment>
<name>A0A0R1QJQ8_9LACO</name>
<dbReference type="Proteomes" id="UP000051790">
    <property type="component" value="Unassembled WGS sequence"/>
</dbReference>
<dbReference type="RefSeq" id="WP_054714082.1">
    <property type="nucleotide sequence ID" value="NZ_AZEU01000134.1"/>
</dbReference>
<evidence type="ECO:0000313" key="1">
    <source>
        <dbReference type="EMBL" id="KRL45046.1"/>
    </source>
</evidence>
<keyword evidence="2" id="KW-1185">Reference proteome</keyword>